<dbReference type="HOGENOM" id="CLU_1607978_0_0_9"/>
<protein>
    <submittedName>
        <fullName evidence="2">Uncharacterized protein</fullName>
    </submittedName>
</protein>
<keyword evidence="1" id="KW-1133">Transmembrane helix</keyword>
<dbReference type="AlphaFoldDB" id="A0A0D1BP43"/>
<sequence>MKKICIYSEDENFVGHIYNMIKILDLDLDCSRENTLANSEYIVINRDINFEYDGIDCEYCFINMDLFKNKNVDIKGVVITYGLGNKNTITLSSLEQENIGIVYCIQRYISIYNENIIEPQEIPLNIYYEDENYLYAYMVIITIALIQGVHISNIKSKIINSINKF</sequence>
<accession>A0A0D1BP43</accession>
<dbReference type="Proteomes" id="UP000032250">
    <property type="component" value="Unassembled WGS sequence"/>
</dbReference>
<dbReference type="PATRIC" id="fig|1379739.3.peg.3580"/>
<dbReference type="RefSeq" id="WP_043032468.1">
    <property type="nucleotide sequence ID" value="NZ_JXSU01000008.1"/>
</dbReference>
<gene>
    <name evidence="2" type="ORF">N495_15945</name>
</gene>
<feature type="transmembrane region" description="Helical" evidence="1">
    <location>
        <begin position="134"/>
        <end position="154"/>
    </location>
</feature>
<reference evidence="2 3" key="1">
    <citation type="submission" date="2014-06" db="EMBL/GenBank/DDBJ databases">
        <title>Genome characterization of distinct group I Clostridium botulinum lineages.</title>
        <authorList>
            <person name="Giordani F."/>
            <person name="Anselmo A."/>
            <person name="Fillo S."/>
            <person name="Palozzi A.M."/>
            <person name="Fortunato A."/>
            <person name="Gentile B."/>
            <person name="Ciammaruconi A."/>
            <person name="Anniballi F."/>
            <person name="De Medici D."/>
            <person name="Lista F."/>
        </authorList>
    </citation>
    <scope>NUCLEOTIDE SEQUENCE [LARGE SCALE GENOMIC DNA]</scope>
    <source>
        <strain evidence="2 3">B2 450</strain>
    </source>
</reference>
<comment type="caution">
    <text evidence="2">The sequence shown here is derived from an EMBL/GenBank/DDBJ whole genome shotgun (WGS) entry which is preliminary data.</text>
</comment>
<keyword evidence="1" id="KW-0472">Membrane</keyword>
<evidence type="ECO:0000313" key="3">
    <source>
        <dbReference type="Proteomes" id="UP000032250"/>
    </source>
</evidence>
<evidence type="ECO:0000313" key="2">
    <source>
        <dbReference type="EMBL" id="KIS21985.1"/>
    </source>
</evidence>
<keyword evidence="1" id="KW-0812">Transmembrane</keyword>
<organism evidence="2 3">
    <name type="scientific">Clostridium botulinum B2 450</name>
    <dbReference type="NCBI Taxonomy" id="1379739"/>
    <lineage>
        <taxon>Bacteria</taxon>
        <taxon>Bacillati</taxon>
        <taxon>Bacillota</taxon>
        <taxon>Clostridia</taxon>
        <taxon>Eubacteriales</taxon>
        <taxon>Clostridiaceae</taxon>
        <taxon>Clostridium</taxon>
    </lineage>
</organism>
<name>A0A0D1BP43_CLOBO</name>
<proteinExistence type="predicted"/>
<dbReference type="EMBL" id="JXSU01000008">
    <property type="protein sequence ID" value="KIS21985.1"/>
    <property type="molecule type" value="Genomic_DNA"/>
</dbReference>
<dbReference type="OrthoDB" id="1706403at2"/>
<evidence type="ECO:0000256" key="1">
    <source>
        <dbReference type="SAM" id="Phobius"/>
    </source>
</evidence>